<keyword evidence="3 6" id="KW-0547">Nucleotide-binding</keyword>
<dbReference type="EMBL" id="JBHRSL010000010">
    <property type="protein sequence ID" value="MFC3053071.1"/>
    <property type="molecule type" value="Genomic_DNA"/>
</dbReference>
<reference evidence="9" key="1">
    <citation type="journal article" date="2019" name="Int. J. Syst. Evol. Microbiol.">
        <title>The Global Catalogue of Microorganisms (GCM) 10K type strain sequencing project: providing services to taxonomists for standard genome sequencing and annotation.</title>
        <authorList>
            <consortium name="The Broad Institute Genomics Platform"/>
            <consortium name="The Broad Institute Genome Sequencing Center for Infectious Disease"/>
            <person name="Wu L."/>
            <person name="Ma J."/>
        </authorList>
    </citation>
    <scope>NUCLEOTIDE SEQUENCE [LARGE SCALE GENOMIC DNA]</scope>
    <source>
        <strain evidence="9">KCTC 62164</strain>
    </source>
</reference>
<comment type="caution">
    <text evidence="8">The sequence shown here is derived from an EMBL/GenBank/DDBJ whole genome shotgun (WGS) entry which is preliminary data.</text>
</comment>
<gene>
    <name evidence="6 8" type="primary">tilS</name>
    <name evidence="8" type="ORF">ACFOKA_14240</name>
</gene>
<protein>
    <recommendedName>
        <fullName evidence="6">tRNA(Ile)-lysidine synthase</fullName>
        <ecNumber evidence="6">6.3.4.19</ecNumber>
    </recommendedName>
    <alternativeName>
        <fullName evidence="6">tRNA(Ile)-2-lysyl-cytidine synthase</fullName>
    </alternativeName>
    <alternativeName>
        <fullName evidence="6">tRNA(Ile)-lysidine synthetase</fullName>
    </alternativeName>
</protein>
<feature type="binding site" evidence="6">
    <location>
        <begin position="32"/>
        <end position="37"/>
    </location>
    <ligand>
        <name>ATP</name>
        <dbReference type="ChEBI" id="CHEBI:30616"/>
    </ligand>
</feature>
<evidence type="ECO:0000313" key="9">
    <source>
        <dbReference type="Proteomes" id="UP001595444"/>
    </source>
</evidence>
<keyword evidence="1 6" id="KW-0436">Ligase</keyword>
<dbReference type="GO" id="GO:0032267">
    <property type="term" value="F:tRNA(Ile)-lysidine synthase activity"/>
    <property type="evidence" value="ECO:0007669"/>
    <property type="project" value="UniProtKB-EC"/>
</dbReference>
<comment type="function">
    <text evidence="6">Ligates lysine onto the cytidine present at position 34 of the AUA codon-specific tRNA(Ile) that contains the anticodon CAU, in an ATP-dependent manner. Cytidine is converted to lysidine, thus changing the amino acid specificity of the tRNA from methionine to isoleucine.</text>
</comment>
<dbReference type="Gene3D" id="3.40.50.620">
    <property type="entry name" value="HUPs"/>
    <property type="match status" value="1"/>
</dbReference>
<keyword evidence="4 6" id="KW-0067">ATP-binding</keyword>
<dbReference type="Pfam" id="PF01171">
    <property type="entry name" value="ATP_bind_3"/>
    <property type="match status" value="1"/>
</dbReference>
<evidence type="ECO:0000256" key="4">
    <source>
        <dbReference type="ARBA" id="ARBA00022840"/>
    </source>
</evidence>
<dbReference type="NCBIfam" id="TIGR02432">
    <property type="entry name" value="lysidine_TilS_N"/>
    <property type="match status" value="1"/>
</dbReference>
<evidence type="ECO:0000256" key="6">
    <source>
        <dbReference type="HAMAP-Rule" id="MF_01161"/>
    </source>
</evidence>
<evidence type="ECO:0000259" key="7">
    <source>
        <dbReference type="Pfam" id="PF01171"/>
    </source>
</evidence>
<evidence type="ECO:0000313" key="8">
    <source>
        <dbReference type="EMBL" id="MFC3053071.1"/>
    </source>
</evidence>
<dbReference type="PANTHER" id="PTHR43033">
    <property type="entry name" value="TRNA(ILE)-LYSIDINE SYNTHASE-RELATED"/>
    <property type="match status" value="1"/>
</dbReference>
<proteinExistence type="inferred from homology"/>
<name>A0ABV7D820_9PROT</name>
<evidence type="ECO:0000256" key="2">
    <source>
        <dbReference type="ARBA" id="ARBA00022694"/>
    </source>
</evidence>
<organism evidence="8 9">
    <name type="scientific">Kordiimonas pumila</name>
    <dbReference type="NCBI Taxonomy" id="2161677"/>
    <lineage>
        <taxon>Bacteria</taxon>
        <taxon>Pseudomonadati</taxon>
        <taxon>Pseudomonadota</taxon>
        <taxon>Alphaproteobacteria</taxon>
        <taxon>Kordiimonadales</taxon>
        <taxon>Kordiimonadaceae</taxon>
        <taxon>Kordiimonas</taxon>
    </lineage>
</organism>
<evidence type="ECO:0000256" key="5">
    <source>
        <dbReference type="ARBA" id="ARBA00048539"/>
    </source>
</evidence>
<dbReference type="Proteomes" id="UP001595444">
    <property type="component" value="Unassembled WGS sequence"/>
</dbReference>
<dbReference type="InterPro" id="IPR011063">
    <property type="entry name" value="TilS/TtcA_N"/>
</dbReference>
<evidence type="ECO:0000256" key="1">
    <source>
        <dbReference type="ARBA" id="ARBA00022598"/>
    </source>
</evidence>
<feature type="domain" description="tRNA(Ile)-lysidine/2-thiocytidine synthase N-terminal" evidence="7">
    <location>
        <begin position="26"/>
        <end position="201"/>
    </location>
</feature>
<keyword evidence="9" id="KW-1185">Reference proteome</keyword>
<keyword evidence="2 6" id="KW-0819">tRNA processing</keyword>
<comment type="catalytic activity">
    <reaction evidence="5 6">
        <text>cytidine(34) in tRNA(Ile2) + L-lysine + ATP = lysidine(34) in tRNA(Ile2) + AMP + diphosphate + H(+)</text>
        <dbReference type="Rhea" id="RHEA:43744"/>
        <dbReference type="Rhea" id="RHEA-COMP:10625"/>
        <dbReference type="Rhea" id="RHEA-COMP:10670"/>
        <dbReference type="ChEBI" id="CHEBI:15378"/>
        <dbReference type="ChEBI" id="CHEBI:30616"/>
        <dbReference type="ChEBI" id="CHEBI:32551"/>
        <dbReference type="ChEBI" id="CHEBI:33019"/>
        <dbReference type="ChEBI" id="CHEBI:82748"/>
        <dbReference type="ChEBI" id="CHEBI:83665"/>
        <dbReference type="ChEBI" id="CHEBI:456215"/>
        <dbReference type="EC" id="6.3.4.19"/>
    </reaction>
</comment>
<dbReference type="InterPro" id="IPR014729">
    <property type="entry name" value="Rossmann-like_a/b/a_fold"/>
</dbReference>
<sequence length="420" mass="46659">MITKPPITRENLIDGYCKLGVDKGTKIAIAVSGGADSLCLLLLSRFDYKVTAITVDHGLRKEAAEEASFVAALCAEYSIPHVTLRWQGDKPTANLQAAAREARYDLIKNWCVEKGIETVAVAHHQDDQAETVLLRLARGSGVYGLAGMAPVRSIGQGVSLVRPLLEYPKESLIRTVKDMGIKWVEDPSNRSEAYDRVKIRKMLANPPVEGLNAARLAGTAGRLRRSRDALEYYERQWLLAAVHFYDEGYCTVDTKQFKDAPEEIILRALASICRFVSGGTYVPRMEKILRLYSALQEGEFKGQTLYGAMFSPLSEHVALVTREVSAISTPVALESQGIWDLRFWYQAQGNISGLTIAPVGENGWIQLKNIYKDMKEFSSPRLAILAMPALFDGEQLRSVPFLGYDTLKDVSFSFSREGNK</sequence>
<comment type="similarity">
    <text evidence="6">Belongs to the tRNA(Ile)-lysidine synthase family.</text>
</comment>
<dbReference type="PANTHER" id="PTHR43033:SF5">
    <property type="entry name" value="TRNA(ILE)-LYSIDINE SYNTHETASE"/>
    <property type="match status" value="1"/>
</dbReference>
<evidence type="ECO:0000256" key="3">
    <source>
        <dbReference type="ARBA" id="ARBA00022741"/>
    </source>
</evidence>
<dbReference type="HAMAP" id="MF_01161">
    <property type="entry name" value="tRNA_Ile_lys_synt"/>
    <property type="match status" value="1"/>
</dbReference>
<dbReference type="InterPro" id="IPR012795">
    <property type="entry name" value="tRNA_Ile_lys_synt_N"/>
</dbReference>
<dbReference type="CDD" id="cd01992">
    <property type="entry name" value="TilS_N"/>
    <property type="match status" value="1"/>
</dbReference>
<accession>A0ABV7D820</accession>
<dbReference type="SUPFAM" id="SSF52402">
    <property type="entry name" value="Adenine nucleotide alpha hydrolases-like"/>
    <property type="match status" value="1"/>
</dbReference>
<comment type="domain">
    <text evidence="6">The N-terminal region contains the highly conserved SGGXDS motif, predicted to be a P-loop motif involved in ATP binding.</text>
</comment>
<comment type="subcellular location">
    <subcellularLocation>
        <location evidence="6">Cytoplasm</location>
    </subcellularLocation>
</comment>
<dbReference type="EC" id="6.3.4.19" evidence="6"/>
<dbReference type="InterPro" id="IPR012094">
    <property type="entry name" value="tRNA_Ile_lys_synt"/>
</dbReference>
<dbReference type="RefSeq" id="WP_194213193.1">
    <property type="nucleotide sequence ID" value="NZ_CP061205.1"/>
</dbReference>
<keyword evidence="6" id="KW-0963">Cytoplasm</keyword>